<gene>
    <name evidence="1" type="ORF">DPEC_G00222590</name>
</gene>
<name>A0ACC2G008_DALPE</name>
<organism evidence="1 2">
    <name type="scientific">Dallia pectoralis</name>
    <name type="common">Alaska blackfish</name>
    <dbReference type="NCBI Taxonomy" id="75939"/>
    <lineage>
        <taxon>Eukaryota</taxon>
        <taxon>Metazoa</taxon>
        <taxon>Chordata</taxon>
        <taxon>Craniata</taxon>
        <taxon>Vertebrata</taxon>
        <taxon>Euteleostomi</taxon>
        <taxon>Actinopterygii</taxon>
        <taxon>Neopterygii</taxon>
        <taxon>Teleostei</taxon>
        <taxon>Protacanthopterygii</taxon>
        <taxon>Esociformes</taxon>
        <taxon>Umbridae</taxon>
        <taxon>Dallia</taxon>
    </lineage>
</organism>
<reference evidence="1" key="1">
    <citation type="submission" date="2021-05" db="EMBL/GenBank/DDBJ databases">
        <authorList>
            <person name="Pan Q."/>
            <person name="Jouanno E."/>
            <person name="Zahm M."/>
            <person name="Klopp C."/>
            <person name="Cabau C."/>
            <person name="Louis A."/>
            <person name="Berthelot C."/>
            <person name="Parey E."/>
            <person name="Roest Crollius H."/>
            <person name="Montfort J."/>
            <person name="Robinson-Rechavi M."/>
            <person name="Bouchez O."/>
            <person name="Lampietro C."/>
            <person name="Lopez Roques C."/>
            <person name="Donnadieu C."/>
            <person name="Postlethwait J."/>
            <person name="Bobe J."/>
            <person name="Dillon D."/>
            <person name="Chandos A."/>
            <person name="von Hippel F."/>
            <person name="Guiguen Y."/>
        </authorList>
    </citation>
    <scope>NUCLEOTIDE SEQUENCE</scope>
    <source>
        <strain evidence="1">YG-Jan2019</strain>
    </source>
</reference>
<evidence type="ECO:0000313" key="1">
    <source>
        <dbReference type="EMBL" id="KAJ7996830.1"/>
    </source>
</evidence>
<evidence type="ECO:0000313" key="2">
    <source>
        <dbReference type="Proteomes" id="UP001157502"/>
    </source>
</evidence>
<comment type="caution">
    <text evidence="1">The sequence shown here is derived from an EMBL/GenBank/DDBJ whole genome shotgun (WGS) entry which is preliminary data.</text>
</comment>
<protein>
    <submittedName>
        <fullName evidence="1">Uncharacterized protein</fullName>
    </submittedName>
</protein>
<accession>A0ACC2G008</accession>
<dbReference type="EMBL" id="CM055746">
    <property type="protein sequence ID" value="KAJ7996830.1"/>
    <property type="molecule type" value="Genomic_DNA"/>
</dbReference>
<keyword evidence="2" id="KW-1185">Reference proteome</keyword>
<dbReference type="Proteomes" id="UP001157502">
    <property type="component" value="Chromosome 19"/>
</dbReference>
<sequence>FSGNCWYSYISPAVHHIKPVGSLDTEAEFCTYYSSVSETHFSSRRYLRFLLGCPCLFFRMGFGSCGEPKTLSPSYHQTKVMNLWEDPCHAGQLLQVLNDYRQSGTFTDVVLQVDGREFPCHRATLSASSMYFRTMFIGQPYEGNQSLVHIQGICGSAMETVLNFMYEGRATLDEDNVRGVFNAAKQLDISVLRMPCESFLEENLDHSNCLSIMDFAIVHSIKPLADKCQTLLNRDFVKVSKHQEFLSLPKEHVIEFLNSDQLRVDKEEVLVESVLNWVHHKPGERKGALRQLLELVCLPLVDPVFFVNLVESDDLIQDCRECRPLLQEARMYHILGREVDSKKTRPRRPNGRVEMIVVIGASERNGFSRPSFTMKLNPYTKDWVRGATIPGYCKFDFASCALQNDIYVSGGQLHSADVWRYLPQVDHWLQVASLSKPRRKHMMAALLGKLYAVGGFNERDSLTSVECYSTYDNQWQTVAPLLLAVNSAALVGCSGKLYVIGGAVTNDCNTNKVQCYDPDEDQWSYASTCPFSQKCINAVTLNETIYVVGGLLDQIYSYTPKTDTWSKVVAMPMKLECSGLTVCDGKVFIIGGRDECAKATDHVWTYCPETGKLSEEKPMSRSVSCHGCVTVTQRPPQTKSQ</sequence>
<proteinExistence type="predicted"/>
<feature type="non-terminal residue" evidence="1">
    <location>
        <position position="1"/>
    </location>
</feature>